<evidence type="ECO:0000313" key="3">
    <source>
        <dbReference type="EMBL" id="QMW92857.1"/>
    </source>
</evidence>
<keyword evidence="2" id="KW-0808">Transferase</keyword>
<evidence type="ECO:0000313" key="4">
    <source>
        <dbReference type="Proteomes" id="UP000321089"/>
    </source>
</evidence>
<dbReference type="EMBL" id="CP040627">
    <property type="protein sequence ID" value="QMW92857.1"/>
    <property type="molecule type" value="Genomic_DNA"/>
</dbReference>
<dbReference type="AlphaFoldDB" id="A0A512TNQ8"/>
<organism evidence="2 4">
    <name type="scientific">Clostridium butyricum</name>
    <dbReference type="NCBI Taxonomy" id="1492"/>
    <lineage>
        <taxon>Bacteria</taxon>
        <taxon>Bacillati</taxon>
        <taxon>Bacillota</taxon>
        <taxon>Clostridia</taxon>
        <taxon>Eubacteriales</taxon>
        <taxon>Clostridiaceae</taxon>
        <taxon>Clostridium</taxon>
    </lineage>
</organism>
<dbReference type="Gene3D" id="3.40.630.30">
    <property type="match status" value="1"/>
</dbReference>
<accession>A0A512TNQ8</accession>
<gene>
    <name evidence="2" type="ORF">CBU02nite_21340</name>
    <name evidence="3" type="ORF">FF104_18160</name>
</gene>
<dbReference type="CDD" id="cd04301">
    <property type="entry name" value="NAT_SF"/>
    <property type="match status" value="1"/>
</dbReference>
<name>A0A512TNQ8_CLOBU</name>
<dbReference type="GeneID" id="92946138"/>
<dbReference type="Proteomes" id="UP000515243">
    <property type="component" value="Chromosome 2"/>
</dbReference>
<dbReference type="Pfam" id="PF00583">
    <property type="entry name" value="Acetyltransf_1"/>
    <property type="match status" value="1"/>
</dbReference>
<dbReference type="PROSITE" id="PS51186">
    <property type="entry name" value="GNAT"/>
    <property type="match status" value="1"/>
</dbReference>
<evidence type="ECO:0000259" key="1">
    <source>
        <dbReference type="PROSITE" id="PS51186"/>
    </source>
</evidence>
<sequence length="154" mass="18640">MYSEYPIIRLRDRTDLNERASNWFHKKWGIPKKAYLSSIQESQNHCVNIPQWYIVLDKNEIIAGIGVIENDFHKRKDLYPNICAVYVEEEYRNYGIAKRMLDFVCNDVFHMGYDHVYLITDHTNFYEKCGWNFLCMVEENDGHMIRMYHFKCEH</sequence>
<evidence type="ECO:0000313" key="2">
    <source>
        <dbReference type="EMBL" id="GEQ21628.1"/>
    </source>
</evidence>
<dbReference type="GO" id="GO:0016747">
    <property type="term" value="F:acyltransferase activity, transferring groups other than amino-acyl groups"/>
    <property type="evidence" value="ECO:0007669"/>
    <property type="project" value="InterPro"/>
</dbReference>
<protein>
    <submittedName>
        <fullName evidence="2 3">N-acetyltransferase</fullName>
    </submittedName>
</protein>
<evidence type="ECO:0000313" key="5">
    <source>
        <dbReference type="Proteomes" id="UP000515243"/>
    </source>
</evidence>
<reference evidence="2 4" key="2">
    <citation type="submission" date="2019-07" db="EMBL/GenBank/DDBJ databases">
        <title>Whole genome shotgun sequence of Clostridium butyricum NBRC 3858.</title>
        <authorList>
            <person name="Hosoyama A."/>
            <person name="Uohara A."/>
            <person name="Ohji S."/>
            <person name="Ichikawa N."/>
        </authorList>
    </citation>
    <scope>NUCLEOTIDE SEQUENCE [LARGE SCALE GENOMIC DNA]</scope>
    <source>
        <strain evidence="2 4">NBRC 3858</strain>
    </source>
</reference>
<dbReference type="InterPro" id="IPR016181">
    <property type="entry name" value="Acyl_CoA_acyltransferase"/>
</dbReference>
<dbReference type="RefSeq" id="WP_002581669.1">
    <property type="nucleotide sequence ID" value="NZ_AP019717.1"/>
</dbReference>
<dbReference type="EMBL" id="BKBC01000028">
    <property type="protein sequence ID" value="GEQ21628.1"/>
    <property type="molecule type" value="Genomic_DNA"/>
</dbReference>
<dbReference type="InterPro" id="IPR000182">
    <property type="entry name" value="GNAT_dom"/>
</dbReference>
<feature type="domain" description="N-acetyltransferase" evidence="1">
    <location>
        <begin position="8"/>
        <end position="152"/>
    </location>
</feature>
<reference evidence="3 5" key="1">
    <citation type="submission" date="2019-05" db="EMBL/GenBank/DDBJ databases">
        <authorList>
            <person name="Schori C."/>
            <person name="Ahrens C."/>
        </authorList>
    </citation>
    <scope>NUCLEOTIDE SEQUENCE [LARGE SCALE GENOMIC DNA]</scope>
    <source>
        <strain evidence="3 5">DSM 10702</strain>
    </source>
</reference>
<dbReference type="Proteomes" id="UP000321089">
    <property type="component" value="Unassembled WGS sequence"/>
</dbReference>
<proteinExistence type="predicted"/>
<dbReference type="SUPFAM" id="SSF55729">
    <property type="entry name" value="Acyl-CoA N-acyltransferases (Nat)"/>
    <property type="match status" value="1"/>
</dbReference>